<keyword evidence="5" id="KW-1185">Reference proteome</keyword>
<feature type="region of interest" description="Disordered" evidence="1">
    <location>
        <begin position="103"/>
        <end position="122"/>
    </location>
</feature>
<evidence type="ECO:0000313" key="6">
    <source>
        <dbReference type="Proteomes" id="UP001372834"/>
    </source>
</evidence>
<reference evidence="3 6" key="1">
    <citation type="submission" date="2023-10" db="EMBL/GenBank/DDBJ databases">
        <title>Genomes of two closely related lineages of the louse Polyplax serrata with different host specificities.</title>
        <authorList>
            <person name="Martinu J."/>
            <person name="Tarabai H."/>
            <person name="Stefka J."/>
            <person name="Hypsa V."/>
        </authorList>
    </citation>
    <scope>NUCLEOTIDE SEQUENCE [LARGE SCALE GENOMIC DNA]</scope>
    <source>
        <strain evidence="4">98ZLc_SE</strain>
        <strain evidence="3">HR10_N</strain>
    </source>
</reference>
<dbReference type="GO" id="GO:0006281">
    <property type="term" value="P:DNA repair"/>
    <property type="evidence" value="ECO:0007669"/>
    <property type="project" value="TreeGrafter"/>
</dbReference>
<dbReference type="InterPro" id="IPR001005">
    <property type="entry name" value="SANT/Myb"/>
</dbReference>
<dbReference type="AlphaFoldDB" id="A0AAN8NWN8"/>
<evidence type="ECO:0000256" key="1">
    <source>
        <dbReference type="SAM" id="MobiDB-lite"/>
    </source>
</evidence>
<dbReference type="PROSITE" id="PS50090">
    <property type="entry name" value="MYB_LIKE"/>
    <property type="match status" value="1"/>
</dbReference>
<dbReference type="PANTHER" id="PTHR46459:SF1">
    <property type="entry name" value="E1A-BINDING PROTEIN P400"/>
    <property type="match status" value="1"/>
</dbReference>
<feature type="domain" description="Myb-like" evidence="2">
    <location>
        <begin position="128"/>
        <end position="189"/>
    </location>
</feature>
<dbReference type="GO" id="GO:0035267">
    <property type="term" value="C:NuA4 histone acetyltransferase complex"/>
    <property type="evidence" value="ECO:0007669"/>
    <property type="project" value="TreeGrafter"/>
</dbReference>
<dbReference type="Gene3D" id="1.10.10.60">
    <property type="entry name" value="Homeodomain-like"/>
    <property type="match status" value="1"/>
</dbReference>
<evidence type="ECO:0000313" key="4">
    <source>
        <dbReference type="EMBL" id="KAK6637969.1"/>
    </source>
</evidence>
<dbReference type="PANTHER" id="PTHR46459">
    <property type="entry name" value="E1A-BINDING PROTEIN P400-RELATED"/>
    <property type="match status" value="1"/>
</dbReference>
<accession>A0AAN8NWN8</accession>
<comment type="caution">
    <text evidence="3">The sequence shown here is derived from an EMBL/GenBank/DDBJ whole genome shotgun (WGS) entry which is preliminary data.</text>
</comment>
<dbReference type="EMBL" id="JAWJWF010000002">
    <property type="protein sequence ID" value="KAK6637969.1"/>
    <property type="molecule type" value="Genomic_DNA"/>
</dbReference>
<evidence type="ECO:0000313" key="3">
    <source>
        <dbReference type="EMBL" id="KAK6625492.1"/>
    </source>
</evidence>
<proteinExistence type="predicted"/>
<sequence length="882" mass="94809">MWCPPTPPQEENDVYLDQTMCFLYESQTMPDTQLPPVYVKKELKRVRSADVSPGIEGRRAVKMHRKEDSPGSAPRSLFDHPSSALQKMRRDMKMQKYRNLVRPPMQVPGQKPPLSSKPLSDSENLPEWTIHEDWALLQSIEKLQELPLNLVVLKPGHTPNWDMVADMVNMVSSIYRSPSHCRNRYESIIVPREEGKLQDSKKQKKTKSIYKKPMTKSNRPVRTCQLYMQDNNASFTDVYHQRFNNIRVLSYKRSPTLKQVLVNPTMKNPKHTDVLTDSGITYEAPVNPIEIASRRAERIAKEKQKTMQALQAPNQATTVQTLTPEQLAQQPLLQQRQISSAAKSAVLAASTSTVNLGIPIATAVGSNSPIIQTVTSTQASSTATSQSIVIASAQQISSVVPTASITTLSPGLRQTRPIATIPVGIQEMVVAASQARSSSNSPSAAVVSVAQIQGARIATGNIVTATSIPGTVKGTAVPAVTAASGKALNPAQIQYYRQQAILRQQQQRLTMRDQQLKVIQGQQSNIAQSGVAIGQQKVATVATVSGVTSVQPVSPSQQKAQFLKQAAGAISKGRQEEMAALMKQQIQRQQKTAVTVTQQPALTAQILAQAGLSVQTGSPGQPQVATLVKTSSGGQSVTIPMTGIAIPQVKAAINPQIKTTPAATQPIRQLGLNYQQLLTKQGRGQAAKVAQIAKPGLQTQLIVQSQGGKAVPAISMQHIQQVIKNVQPQHITTGQPVLQQGSQVVLGKSPQVNTSGVQTRVIPVSGSQGSRQTIQVVPGTAIRSVPNVTIDASGRSQGSVSSTLASALTGSIKVAQSTSNQQAFISQVAATLPGIVRQAGVNPVRIQTSSTATGTPLMAVTVQQQQIRTNTQTQPDSSQNQS</sequence>
<dbReference type="Proteomes" id="UP001359485">
    <property type="component" value="Unassembled WGS sequence"/>
</dbReference>
<gene>
    <name evidence="3" type="ORF">RUM43_005790</name>
    <name evidence="4" type="ORF">RUM44_008393</name>
</gene>
<dbReference type="Proteomes" id="UP001372834">
    <property type="component" value="Unassembled WGS sequence"/>
</dbReference>
<dbReference type="GO" id="GO:0000812">
    <property type="term" value="C:Swr1 complex"/>
    <property type="evidence" value="ECO:0007669"/>
    <property type="project" value="TreeGrafter"/>
</dbReference>
<protein>
    <recommendedName>
        <fullName evidence="2">Myb-like domain-containing protein</fullName>
    </recommendedName>
</protein>
<name>A0AAN8NWN8_POLSC</name>
<evidence type="ECO:0000313" key="5">
    <source>
        <dbReference type="Proteomes" id="UP001359485"/>
    </source>
</evidence>
<feature type="region of interest" description="Disordered" evidence="1">
    <location>
        <begin position="50"/>
        <end position="82"/>
    </location>
</feature>
<organism evidence="3 6">
    <name type="scientific">Polyplax serrata</name>
    <name type="common">Common mouse louse</name>
    <dbReference type="NCBI Taxonomy" id="468196"/>
    <lineage>
        <taxon>Eukaryota</taxon>
        <taxon>Metazoa</taxon>
        <taxon>Ecdysozoa</taxon>
        <taxon>Arthropoda</taxon>
        <taxon>Hexapoda</taxon>
        <taxon>Insecta</taxon>
        <taxon>Pterygota</taxon>
        <taxon>Neoptera</taxon>
        <taxon>Paraneoptera</taxon>
        <taxon>Psocodea</taxon>
        <taxon>Troctomorpha</taxon>
        <taxon>Phthiraptera</taxon>
        <taxon>Anoplura</taxon>
        <taxon>Polyplacidae</taxon>
        <taxon>Polyplax</taxon>
    </lineage>
</organism>
<dbReference type="EMBL" id="JAWJWE010000037">
    <property type="protein sequence ID" value="KAK6625492.1"/>
    <property type="molecule type" value="Genomic_DNA"/>
</dbReference>
<evidence type="ECO:0000259" key="2">
    <source>
        <dbReference type="PROSITE" id="PS50090"/>
    </source>
</evidence>
<dbReference type="GO" id="GO:0003682">
    <property type="term" value="F:chromatin binding"/>
    <property type="evidence" value="ECO:0007669"/>
    <property type="project" value="TreeGrafter"/>
</dbReference>